<evidence type="ECO:0008006" key="4">
    <source>
        <dbReference type="Google" id="ProtNLM"/>
    </source>
</evidence>
<evidence type="ECO:0000256" key="1">
    <source>
        <dbReference type="SAM" id="Phobius"/>
    </source>
</evidence>
<dbReference type="RefSeq" id="WP_045079609.1">
    <property type="nucleotide sequence ID" value="NZ_JSVU01000002.1"/>
</dbReference>
<keyword evidence="1" id="KW-0472">Membrane</keyword>
<sequence>MAQTLRNNAKQLVKRDKYFEKDTTPLNSSYGKIIDYKKMSPEQFEAFKQKLRQKEIERQKRLTIVFGSVMIVIVAALIYLLFFY</sequence>
<proteinExistence type="predicted"/>
<name>A0ABR5DKX9_9FLAO</name>
<keyword evidence="3" id="KW-1185">Reference proteome</keyword>
<accession>A0ABR5DKX9</accession>
<evidence type="ECO:0000313" key="3">
    <source>
        <dbReference type="Proteomes" id="UP000033497"/>
    </source>
</evidence>
<comment type="caution">
    <text evidence="2">The sequence shown here is derived from an EMBL/GenBank/DDBJ whole genome shotgun (WGS) entry which is preliminary data.</text>
</comment>
<feature type="transmembrane region" description="Helical" evidence="1">
    <location>
        <begin position="62"/>
        <end position="82"/>
    </location>
</feature>
<gene>
    <name evidence="2" type="ORF">MB09_04145</name>
</gene>
<keyword evidence="1" id="KW-0812">Transmembrane</keyword>
<dbReference type="EMBL" id="JSVU01000002">
    <property type="protein sequence ID" value="KJJ39435.1"/>
    <property type="molecule type" value="Genomic_DNA"/>
</dbReference>
<keyword evidence="1" id="KW-1133">Transmembrane helix</keyword>
<reference evidence="2 3" key="1">
    <citation type="submission" date="2014-10" db="EMBL/GenBank/DDBJ databases">
        <title>Genome sequencing of Vitellibacter vladivostokensis KMM 3516.</title>
        <authorList>
            <person name="Thevarajoo S."/>
            <person name="Selvaratnam C."/>
            <person name="Goh K.M."/>
            <person name="Chong C.S."/>
        </authorList>
    </citation>
    <scope>NUCLEOTIDE SEQUENCE [LARGE SCALE GENOMIC DNA]</scope>
    <source>
        <strain evidence="2 3">KMM 3516</strain>
    </source>
</reference>
<protein>
    <recommendedName>
        <fullName evidence="4">Riboflavin synthase subunit beta</fullName>
    </recommendedName>
</protein>
<evidence type="ECO:0000313" key="2">
    <source>
        <dbReference type="EMBL" id="KJJ39435.1"/>
    </source>
</evidence>
<dbReference type="Proteomes" id="UP000033497">
    <property type="component" value="Unassembled WGS sequence"/>
</dbReference>
<organism evidence="2 3">
    <name type="scientific">Aequorivita vladivostokensis</name>
    <dbReference type="NCBI Taxonomy" id="171194"/>
    <lineage>
        <taxon>Bacteria</taxon>
        <taxon>Pseudomonadati</taxon>
        <taxon>Bacteroidota</taxon>
        <taxon>Flavobacteriia</taxon>
        <taxon>Flavobacteriales</taxon>
        <taxon>Flavobacteriaceae</taxon>
        <taxon>Aequorivita</taxon>
    </lineage>
</organism>